<proteinExistence type="predicted"/>
<evidence type="ECO:0000313" key="2">
    <source>
        <dbReference type="EnsemblPlants" id="TraesCS7A02G002358.1.cds1"/>
    </source>
</evidence>
<dbReference type="EnsemblPlants" id="TraesCS7A02G002358.1">
    <property type="protein sequence ID" value="TraesCS7A02G002358.1.cds1"/>
    <property type="gene ID" value="TraesCS7A02G002358"/>
</dbReference>
<dbReference type="InterPro" id="IPR044974">
    <property type="entry name" value="Disease_R_plants"/>
</dbReference>
<dbReference type="Gramene" id="TraesCS7A02G002358.1">
    <property type="protein sequence ID" value="TraesCS7A02G002358.1.cds1"/>
    <property type="gene ID" value="TraesCS7A02G002358"/>
</dbReference>
<dbReference type="InterPro" id="IPR032675">
    <property type="entry name" value="LRR_dom_sf"/>
</dbReference>
<dbReference type="PANTHER" id="PTHR23155">
    <property type="entry name" value="DISEASE RESISTANCE PROTEIN RP"/>
    <property type="match status" value="1"/>
</dbReference>
<name>A0A3B6R6C1_WHEAT</name>
<dbReference type="Gramene" id="TraesROB_scaffold_017790_01G000400.1">
    <property type="protein sequence ID" value="TraesROB_scaffold_017790_01G000400.1"/>
    <property type="gene ID" value="TraesROB_scaffold_017790_01G000400"/>
</dbReference>
<evidence type="ECO:0000259" key="1">
    <source>
        <dbReference type="Pfam" id="PF23559"/>
    </source>
</evidence>
<accession>A0A3B6R6C1</accession>
<dbReference type="Gene3D" id="3.80.10.10">
    <property type="entry name" value="Ribonuclease Inhibitor"/>
    <property type="match status" value="1"/>
</dbReference>
<dbReference type="InterPro" id="IPR058922">
    <property type="entry name" value="WHD_DRP"/>
</dbReference>
<dbReference type="AlphaFoldDB" id="A0A3B6R6C1"/>
<evidence type="ECO:0000313" key="3">
    <source>
        <dbReference type="Proteomes" id="UP000019116"/>
    </source>
</evidence>
<reference evidence="2" key="2">
    <citation type="submission" date="2018-10" db="UniProtKB">
        <authorList>
            <consortium name="EnsemblPlants"/>
        </authorList>
    </citation>
    <scope>IDENTIFICATION</scope>
</reference>
<dbReference type="GO" id="GO:0006952">
    <property type="term" value="P:defense response"/>
    <property type="evidence" value="ECO:0007669"/>
    <property type="project" value="InterPro"/>
</dbReference>
<dbReference type="Proteomes" id="UP000019116">
    <property type="component" value="Chromosome 7A"/>
</dbReference>
<dbReference type="PANTHER" id="PTHR23155:SF1205">
    <property type="entry name" value="DISEASE RESISTANCE PROTEIN RPM1"/>
    <property type="match status" value="1"/>
</dbReference>
<organism evidence="2">
    <name type="scientific">Triticum aestivum</name>
    <name type="common">Wheat</name>
    <dbReference type="NCBI Taxonomy" id="4565"/>
    <lineage>
        <taxon>Eukaryota</taxon>
        <taxon>Viridiplantae</taxon>
        <taxon>Streptophyta</taxon>
        <taxon>Embryophyta</taxon>
        <taxon>Tracheophyta</taxon>
        <taxon>Spermatophyta</taxon>
        <taxon>Magnoliopsida</taxon>
        <taxon>Liliopsida</taxon>
        <taxon>Poales</taxon>
        <taxon>Poaceae</taxon>
        <taxon>BOP clade</taxon>
        <taxon>Pooideae</taxon>
        <taxon>Triticodae</taxon>
        <taxon>Triticeae</taxon>
        <taxon>Triticinae</taxon>
        <taxon>Triticum</taxon>
    </lineage>
</organism>
<dbReference type="OrthoDB" id="5279713at2759"/>
<dbReference type="Pfam" id="PF23559">
    <property type="entry name" value="WHD_DRP"/>
    <property type="match status" value="1"/>
</dbReference>
<sequence length="228" mass="26737">MDKHMLIQLWMANDFIASETRGQQIFDVLVWRCFLQDVEIQKKSLFELADEHIHRPTTCRMHDLMHDLAEFVSGEDCTIMNRSTKASSLRHKVRYLSVDNLYFYIWSDLEVILAPWPRTILLERMWCDTRWSIAKSTCMSLRALKTLSNYTQMTNLKHLRYLGNNDTENVQSCISPPPFFPKLETMEVVNMPNLERWHQEVAGQVAVESFPQLKELEIGDCPVLPTLE</sequence>
<keyword evidence="3" id="KW-1185">Reference proteome</keyword>
<feature type="domain" description="Disease resistance protein winged helix" evidence="1">
    <location>
        <begin position="1"/>
        <end position="69"/>
    </location>
</feature>
<dbReference type="SUPFAM" id="SSF52058">
    <property type="entry name" value="L domain-like"/>
    <property type="match status" value="1"/>
</dbReference>
<dbReference type="Gramene" id="TraesCS7A03G0005800.1">
    <property type="protein sequence ID" value="TraesCS7A03G0005800.1.CDS1"/>
    <property type="gene ID" value="TraesCS7A03G0005800"/>
</dbReference>
<reference evidence="2" key="1">
    <citation type="submission" date="2018-08" db="EMBL/GenBank/DDBJ databases">
        <authorList>
            <person name="Rossello M."/>
        </authorList>
    </citation>
    <scope>NUCLEOTIDE SEQUENCE [LARGE SCALE GENOMIC DNA]</scope>
    <source>
        <strain evidence="2">cv. Chinese Spring</strain>
    </source>
</reference>
<dbReference type="STRING" id="4565.A0A3B6R6C1"/>
<protein>
    <recommendedName>
        <fullName evidence="1">Disease resistance protein winged helix domain-containing protein</fullName>
    </recommendedName>
</protein>